<keyword evidence="2" id="KW-1185">Reference proteome</keyword>
<organism evidence="1 2">
    <name type="scientific">Candidatus Omnitrophus magneticus</name>
    <dbReference type="NCBI Taxonomy" id="1609969"/>
    <lineage>
        <taxon>Bacteria</taxon>
        <taxon>Pseudomonadati</taxon>
        <taxon>Candidatus Omnitrophota</taxon>
        <taxon>Candidatus Omnitrophus</taxon>
    </lineage>
</organism>
<sequence>MRNFLSGGFKDNTSLEKGVLTGILRVSKESIFSGMNNLGVFTILSHKFSDKFGLTEEEVKKTLEDYKLSEKLEEVRHWYNGYIFGEKLIYNPWSIINYAANPLDGFQTYWANTSDNKIINGILTKNGEELKQELLYLIEGAGVEKLIEENIIFSDIDQLDSVLWSFLLFSGYLKQSNKRWNQSAGGYFYELKIPNQEIITIYQGIIRRWFERRMENDKQKVMTKALMSGDIKLFERLLKELVASVFSYHDFTKEPEKVYQAFIIGLFVWIENEYEIKSDREAGYGRADVIMIPRDKKRIGFVIEFKSVDEEDNETVEIAVEKALAQIEERKYDLELTSRGIEKIKKLAIVFQGKKVCVRENKQKF</sequence>
<proteinExistence type="predicted"/>
<dbReference type="PATRIC" id="fig|1609969.3.peg.2260"/>
<evidence type="ECO:0000313" key="1">
    <source>
        <dbReference type="EMBL" id="KJJ84010.1"/>
    </source>
</evidence>
<protein>
    <submittedName>
        <fullName evidence="1">Protein containing DUF1703</fullName>
    </submittedName>
</protein>
<dbReference type="EMBL" id="JYNY01000419">
    <property type="protein sequence ID" value="KJJ84010.1"/>
    <property type="molecule type" value="Genomic_DNA"/>
</dbReference>
<dbReference type="PANTHER" id="PTHR34825">
    <property type="entry name" value="CONSERVED PROTEIN, WITH A WEAK D-GALACTARATE DEHYDRATASE/ALTRONATE HYDROLASE DOMAIN"/>
    <property type="match status" value="1"/>
</dbReference>
<dbReference type="AlphaFoldDB" id="A0A0F0CRE8"/>
<dbReference type="Pfam" id="PF08011">
    <property type="entry name" value="PDDEXK_9"/>
    <property type="match status" value="1"/>
</dbReference>
<evidence type="ECO:0000313" key="2">
    <source>
        <dbReference type="Proteomes" id="UP000033428"/>
    </source>
</evidence>
<name>A0A0F0CRE8_9BACT</name>
<gene>
    <name evidence="1" type="ORF">OMAG_002124</name>
</gene>
<dbReference type="InterPro" id="IPR012547">
    <property type="entry name" value="PDDEXK_9"/>
</dbReference>
<dbReference type="PANTHER" id="PTHR34825:SF1">
    <property type="entry name" value="AAA-ATPASE-LIKE DOMAIN-CONTAINING PROTEIN"/>
    <property type="match status" value="1"/>
</dbReference>
<accession>A0A0F0CRE8</accession>
<reference evidence="1 2" key="1">
    <citation type="submission" date="2015-02" db="EMBL/GenBank/DDBJ databases">
        <title>Single-cell genomics of uncultivated deep-branching MTB reveals a conserved set of magnetosome genes.</title>
        <authorList>
            <person name="Kolinko S."/>
            <person name="Richter M."/>
            <person name="Glockner F.O."/>
            <person name="Brachmann A."/>
            <person name="Schuler D."/>
        </authorList>
    </citation>
    <scope>NUCLEOTIDE SEQUENCE [LARGE SCALE GENOMIC DNA]</scope>
    <source>
        <strain evidence="1">SKK-01</strain>
    </source>
</reference>
<dbReference type="Proteomes" id="UP000033428">
    <property type="component" value="Unassembled WGS sequence"/>
</dbReference>
<comment type="caution">
    <text evidence="1">The sequence shown here is derived from an EMBL/GenBank/DDBJ whole genome shotgun (WGS) entry which is preliminary data.</text>
</comment>